<feature type="domain" description="Nudix hydrolase" evidence="13">
    <location>
        <begin position="6"/>
        <end position="130"/>
    </location>
</feature>
<comment type="cofactor">
    <cofactor evidence="1">
        <name>Mg(2+)</name>
        <dbReference type="ChEBI" id="CHEBI:18420"/>
    </cofactor>
</comment>
<dbReference type="GO" id="GO:0006281">
    <property type="term" value="P:DNA repair"/>
    <property type="evidence" value="ECO:0007669"/>
    <property type="project" value="UniProtKB-KW"/>
</dbReference>
<dbReference type="InterPro" id="IPR020084">
    <property type="entry name" value="NUDIX_hydrolase_CS"/>
</dbReference>
<evidence type="ECO:0000256" key="12">
    <source>
        <dbReference type="RuleBase" id="RU003476"/>
    </source>
</evidence>
<evidence type="ECO:0000256" key="4">
    <source>
        <dbReference type="ARBA" id="ARBA00022705"/>
    </source>
</evidence>
<keyword evidence="9" id="KW-0234">DNA repair</keyword>
<keyword evidence="4" id="KW-0235">DNA replication</keyword>
<evidence type="ECO:0000256" key="8">
    <source>
        <dbReference type="ARBA" id="ARBA00022842"/>
    </source>
</evidence>
<dbReference type="EC" id="3.6.1.55" evidence="11"/>
<reference evidence="14" key="1">
    <citation type="journal article" date="2014" name="Int. J. Syst. Evol. Microbiol.">
        <title>Complete genome sequence of Corynebacterium casei LMG S-19264T (=DSM 44701T), isolated from a smear-ripened cheese.</title>
        <authorList>
            <consortium name="US DOE Joint Genome Institute (JGI-PGF)"/>
            <person name="Walter F."/>
            <person name="Albersmeier A."/>
            <person name="Kalinowski J."/>
            <person name="Ruckert C."/>
        </authorList>
    </citation>
    <scope>NUCLEOTIDE SEQUENCE</scope>
    <source>
        <strain evidence="14">CGMCC 1.12827</strain>
    </source>
</reference>
<dbReference type="GO" id="GO:0044716">
    <property type="term" value="F:8-oxo-GDP phosphatase activity"/>
    <property type="evidence" value="ECO:0007669"/>
    <property type="project" value="TreeGrafter"/>
</dbReference>
<dbReference type="SUPFAM" id="SSF55811">
    <property type="entry name" value="Nudix"/>
    <property type="match status" value="1"/>
</dbReference>
<evidence type="ECO:0000256" key="1">
    <source>
        <dbReference type="ARBA" id="ARBA00001946"/>
    </source>
</evidence>
<dbReference type="InterPro" id="IPR015797">
    <property type="entry name" value="NUDIX_hydrolase-like_dom_sf"/>
</dbReference>
<dbReference type="InterPro" id="IPR047127">
    <property type="entry name" value="MutT-like"/>
</dbReference>
<dbReference type="InterPro" id="IPR020476">
    <property type="entry name" value="Nudix_hydrolase"/>
</dbReference>
<gene>
    <name evidence="14" type="ORF">GCM10011489_09880</name>
</gene>
<dbReference type="Pfam" id="PF00293">
    <property type="entry name" value="NUDIX"/>
    <property type="match status" value="1"/>
</dbReference>
<evidence type="ECO:0000256" key="2">
    <source>
        <dbReference type="ARBA" id="ARBA00005582"/>
    </source>
</evidence>
<evidence type="ECO:0000256" key="6">
    <source>
        <dbReference type="ARBA" id="ARBA00022763"/>
    </source>
</evidence>
<dbReference type="EMBL" id="BMGC01000004">
    <property type="protein sequence ID" value="GGB23617.1"/>
    <property type="molecule type" value="Genomic_DNA"/>
</dbReference>
<dbReference type="GO" id="GO:0035539">
    <property type="term" value="F:8-oxo-7,8-dihydrodeoxyguanosine triphosphate pyrophosphatase activity"/>
    <property type="evidence" value="ECO:0007669"/>
    <property type="project" value="UniProtKB-EC"/>
</dbReference>
<sequence length="140" mass="14995">MTDGAEIRLVVAGAVMRSGRLLLAQRTYPPEVAGRWELPGGKAEPGEHAAAALRRELAEELGVVVQPGSRLDAEVDLPGPMRLIALRATLVSGEPVAEEHSALRWVDAAELRQMAARDELVAADTVWVAQLCALLDSTRP</sequence>
<proteinExistence type="inferred from homology"/>
<reference evidence="14" key="2">
    <citation type="submission" date="2020-09" db="EMBL/GenBank/DDBJ databases">
        <authorList>
            <person name="Sun Q."/>
            <person name="Zhou Y."/>
        </authorList>
    </citation>
    <scope>NUCLEOTIDE SEQUENCE</scope>
    <source>
        <strain evidence="14">CGMCC 1.12827</strain>
    </source>
</reference>
<evidence type="ECO:0000256" key="10">
    <source>
        <dbReference type="ARBA" id="ARBA00035861"/>
    </source>
</evidence>
<accession>A0A916SYH2</accession>
<keyword evidence="8" id="KW-0460">Magnesium</keyword>
<comment type="caution">
    <text evidence="14">The sequence shown here is derived from an EMBL/GenBank/DDBJ whole genome shotgun (WGS) entry which is preliminary data.</text>
</comment>
<dbReference type="PROSITE" id="PS51462">
    <property type="entry name" value="NUDIX"/>
    <property type="match status" value="1"/>
</dbReference>
<protein>
    <recommendedName>
        <fullName evidence="11">8-oxo-dGTP diphosphatase</fullName>
        <ecNumber evidence="11">3.6.1.55</ecNumber>
    </recommendedName>
</protein>
<dbReference type="PRINTS" id="PR00502">
    <property type="entry name" value="NUDIXFAMILY"/>
</dbReference>
<dbReference type="GO" id="GO:0044715">
    <property type="term" value="F:8-oxo-dGDP phosphatase activity"/>
    <property type="evidence" value="ECO:0007669"/>
    <property type="project" value="TreeGrafter"/>
</dbReference>
<organism evidence="14 15">
    <name type="scientific">Gordonia jinhuaensis</name>
    <dbReference type="NCBI Taxonomy" id="1517702"/>
    <lineage>
        <taxon>Bacteria</taxon>
        <taxon>Bacillati</taxon>
        <taxon>Actinomycetota</taxon>
        <taxon>Actinomycetes</taxon>
        <taxon>Mycobacteriales</taxon>
        <taxon>Gordoniaceae</taxon>
        <taxon>Gordonia</taxon>
    </lineage>
</organism>
<evidence type="ECO:0000256" key="11">
    <source>
        <dbReference type="ARBA" id="ARBA00038905"/>
    </source>
</evidence>
<dbReference type="PANTHER" id="PTHR47707">
    <property type="entry name" value="8-OXO-DGTP DIPHOSPHATASE"/>
    <property type="match status" value="1"/>
</dbReference>
<keyword evidence="3" id="KW-0515">Mutator protein</keyword>
<dbReference type="Proteomes" id="UP000621454">
    <property type="component" value="Unassembled WGS sequence"/>
</dbReference>
<name>A0A916SYH2_9ACTN</name>
<evidence type="ECO:0000256" key="3">
    <source>
        <dbReference type="ARBA" id="ARBA00022457"/>
    </source>
</evidence>
<keyword evidence="7 12" id="KW-0378">Hydrolase</keyword>
<comment type="catalytic activity">
    <reaction evidence="10">
        <text>8-oxo-dGTP + H2O = 8-oxo-dGMP + diphosphate + H(+)</text>
        <dbReference type="Rhea" id="RHEA:31575"/>
        <dbReference type="ChEBI" id="CHEBI:15377"/>
        <dbReference type="ChEBI" id="CHEBI:15378"/>
        <dbReference type="ChEBI" id="CHEBI:33019"/>
        <dbReference type="ChEBI" id="CHEBI:63224"/>
        <dbReference type="ChEBI" id="CHEBI:77896"/>
        <dbReference type="EC" id="3.6.1.55"/>
    </reaction>
</comment>
<dbReference type="GO" id="GO:0006260">
    <property type="term" value="P:DNA replication"/>
    <property type="evidence" value="ECO:0007669"/>
    <property type="project" value="UniProtKB-KW"/>
</dbReference>
<dbReference type="PANTHER" id="PTHR47707:SF1">
    <property type="entry name" value="NUDIX HYDROLASE FAMILY PROTEIN"/>
    <property type="match status" value="1"/>
</dbReference>
<evidence type="ECO:0000313" key="14">
    <source>
        <dbReference type="EMBL" id="GGB23617.1"/>
    </source>
</evidence>
<keyword evidence="5" id="KW-0479">Metal-binding</keyword>
<dbReference type="RefSeq" id="WP_188585461.1">
    <property type="nucleotide sequence ID" value="NZ_BMGC01000004.1"/>
</dbReference>
<dbReference type="AlphaFoldDB" id="A0A916SYH2"/>
<evidence type="ECO:0000256" key="7">
    <source>
        <dbReference type="ARBA" id="ARBA00022801"/>
    </source>
</evidence>
<evidence type="ECO:0000313" key="15">
    <source>
        <dbReference type="Proteomes" id="UP000621454"/>
    </source>
</evidence>
<evidence type="ECO:0000259" key="13">
    <source>
        <dbReference type="PROSITE" id="PS51462"/>
    </source>
</evidence>
<dbReference type="Gene3D" id="3.90.79.10">
    <property type="entry name" value="Nucleoside Triphosphate Pyrophosphohydrolase"/>
    <property type="match status" value="1"/>
</dbReference>
<evidence type="ECO:0000256" key="5">
    <source>
        <dbReference type="ARBA" id="ARBA00022723"/>
    </source>
</evidence>
<dbReference type="GO" id="GO:0046872">
    <property type="term" value="F:metal ion binding"/>
    <property type="evidence" value="ECO:0007669"/>
    <property type="project" value="UniProtKB-KW"/>
</dbReference>
<dbReference type="InterPro" id="IPR000086">
    <property type="entry name" value="NUDIX_hydrolase_dom"/>
</dbReference>
<keyword evidence="6" id="KW-0227">DNA damage</keyword>
<keyword evidence="15" id="KW-1185">Reference proteome</keyword>
<evidence type="ECO:0000256" key="9">
    <source>
        <dbReference type="ARBA" id="ARBA00023204"/>
    </source>
</evidence>
<comment type="similarity">
    <text evidence="2 12">Belongs to the Nudix hydrolase family.</text>
</comment>
<dbReference type="PROSITE" id="PS00893">
    <property type="entry name" value="NUDIX_BOX"/>
    <property type="match status" value="1"/>
</dbReference>
<dbReference type="GO" id="GO:0008413">
    <property type="term" value="F:8-oxo-7,8-dihydroguanosine triphosphate pyrophosphatase activity"/>
    <property type="evidence" value="ECO:0007669"/>
    <property type="project" value="TreeGrafter"/>
</dbReference>